<dbReference type="KEGG" id="muc:MuYL_2238"/>
<dbReference type="EMBL" id="CP022743">
    <property type="protein sequence ID" value="ASU34128.1"/>
    <property type="molecule type" value="Genomic_DNA"/>
</dbReference>
<evidence type="ECO:0000256" key="1">
    <source>
        <dbReference type="SAM" id="SignalP"/>
    </source>
</evidence>
<dbReference type="Pfam" id="PF11827">
    <property type="entry name" value="DUF3347"/>
    <property type="match status" value="1"/>
</dbReference>
<sequence length="169" mass="18723">MKILKKLALMLSLALASVYTNALPAPNTSVDKIVNAYLSVKNALVSGDGNVVKIKAKDLLAALSAKPEAGLTPEQQKVLAKYQEKLIFDSRHMSETADIEHQREHFANLSKNMFEVLKGAKLNTATIYEQYCPMKKAYWLSESNQIKNPYYGDKMLTCGKVTETLAPAK</sequence>
<feature type="chain" id="PRO_5012465887" description="DUF3347 domain-containing protein" evidence="1">
    <location>
        <begin position="23"/>
        <end position="169"/>
    </location>
</feature>
<dbReference type="OrthoDB" id="5513217at2"/>
<evidence type="ECO:0000259" key="2">
    <source>
        <dbReference type="Pfam" id="PF11827"/>
    </source>
</evidence>
<evidence type="ECO:0000313" key="4">
    <source>
        <dbReference type="Proteomes" id="UP000215002"/>
    </source>
</evidence>
<dbReference type="RefSeq" id="WP_094570519.1">
    <property type="nucleotide sequence ID" value="NZ_CP022743.1"/>
</dbReference>
<feature type="signal peptide" evidence="1">
    <location>
        <begin position="1"/>
        <end position="22"/>
    </location>
</feature>
<dbReference type="AlphaFoldDB" id="A0A223NX07"/>
<keyword evidence="4" id="KW-1185">Reference proteome</keyword>
<proteinExistence type="predicted"/>
<evidence type="ECO:0000313" key="3">
    <source>
        <dbReference type="EMBL" id="ASU34128.1"/>
    </source>
</evidence>
<protein>
    <recommendedName>
        <fullName evidence="2">DUF3347 domain-containing protein</fullName>
    </recommendedName>
</protein>
<dbReference type="Proteomes" id="UP000215002">
    <property type="component" value="Chromosome"/>
</dbReference>
<organism evidence="3 4">
    <name type="scientific">Mucilaginibacter xinganensis</name>
    <dbReference type="NCBI Taxonomy" id="1234841"/>
    <lineage>
        <taxon>Bacteria</taxon>
        <taxon>Pseudomonadati</taxon>
        <taxon>Bacteroidota</taxon>
        <taxon>Sphingobacteriia</taxon>
        <taxon>Sphingobacteriales</taxon>
        <taxon>Sphingobacteriaceae</taxon>
        <taxon>Mucilaginibacter</taxon>
    </lineage>
</organism>
<gene>
    <name evidence="3" type="ORF">MuYL_2238</name>
</gene>
<feature type="domain" description="DUF3347" evidence="2">
    <location>
        <begin position="33"/>
        <end position="123"/>
    </location>
</feature>
<reference evidence="3 4" key="1">
    <citation type="submission" date="2017-08" db="EMBL/GenBank/DDBJ databases">
        <title>Complete genome sequence of Mucilaginibacter sp. strain BJC16-A31.</title>
        <authorList>
            <consortium name="Henan University of Science and Technology"/>
            <person name="You X."/>
        </authorList>
    </citation>
    <scope>NUCLEOTIDE SEQUENCE [LARGE SCALE GENOMIC DNA]</scope>
    <source>
        <strain evidence="3 4">BJC16-A31</strain>
    </source>
</reference>
<dbReference type="InterPro" id="IPR021782">
    <property type="entry name" value="DUF3347"/>
</dbReference>
<accession>A0A223NX07</accession>
<keyword evidence="1" id="KW-0732">Signal</keyword>
<name>A0A223NX07_9SPHI</name>